<name>A0A9Q3H9W7_9BASI</name>
<dbReference type="Proteomes" id="UP000765509">
    <property type="component" value="Unassembled WGS sequence"/>
</dbReference>
<accession>A0A9Q3H9W7</accession>
<gene>
    <name evidence="2" type="ORF">O181_037228</name>
</gene>
<sequence length="174" mass="19486">MSRSVCDKGLSQLNEHDMNPRLDAAILFAVIVTWNNRRAPPGRSRSQHIVAGYDERYRKGGDGDAGLEKPDGIYILEDVSKGHRNDITVFSKRHEFDYIKTRIRVSVIDDGSCLRSIPTERLLWKAFGSPSFPPIALELPSKEEICCQETKSTRDPGENILSQSAGSISIDMDH</sequence>
<keyword evidence="3" id="KW-1185">Reference proteome</keyword>
<dbReference type="EMBL" id="AVOT02014224">
    <property type="protein sequence ID" value="MBW0497513.1"/>
    <property type="molecule type" value="Genomic_DNA"/>
</dbReference>
<feature type="region of interest" description="Disordered" evidence="1">
    <location>
        <begin position="150"/>
        <end position="174"/>
    </location>
</feature>
<organism evidence="2 3">
    <name type="scientific">Austropuccinia psidii MF-1</name>
    <dbReference type="NCBI Taxonomy" id="1389203"/>
    <lineage>
        <taxon>Eukaryota</taxon>
        <taxon>Fungi</taxon>
        <taxon>Dikarya</taxon>
        <taxon>Basidiomycota</taxon>
        <taxon>Pucciniomycotina</taxon>
        <taxon>Pucciniomycetes</taxon>
        <taxon>Pucciniales</taxon>
        <taxon>Sphaerophragmiaceae</taxon>
        <taxon>Austropuccinia</taxon>
    </lineage>
</organism>
<proteinExistence type="predicted"/>
<protein>
    <submittedName>
        <fullName evidence="2">Uncharacterized protein</fullName>
    </submittedName>
</protein>
<evidence type="ECO:0000313" key="2">
    <source>
        <dbReference type="EMBL" id="MBW0497513.1"/>
    </source>
</evidence>
<reference evidence="2" key="1">
    <citation type="submission" date="2021-03" db="EMBL/GenBank/DDBJ databases">
        <title>Draft genome sequence of rust myrtle Austropuccinia psidii MF-1, a brazilian biotype.</title>
        <authorList>
            <person name="Quecine M.C."/>
            <person name="Pachon D.M.R."/>
            <person name="Bonatelli M.L."/>
            <person name="Correr F.H."/>
            <person name="Franceschini L.M."/>
            <person name="Leite T.F."/>
            <person name="Margarido G.R.A."/>
            <person name="Almeida C.A."/>
            <person name="Ferrarezi J.A."/>
            <person name="Labate C.A."/>
        </authorList>
    </citation>
    <scope>NUCLEOTIDE SEQUENCE</scope>
    <source>
        <strain evidence="2">MF-1</strain>
    </source>
</reference>
<dbReference type="AlphaFoldDB" id="A0A9Q3H9W7"/>
<evidence type="ECO:0000313" key="3">
    <source>
        <dbReference type="Proteomes" id="UP000765509"/>
    </source>
</evidence>
<comment type="caution">
    <text evidence="2">The sequence shown here is derived from an EMBL/GenBank/DDBJ whole genome shotgun (WGS) entry which is preliminary data.</text>
</comment>
<evidence type="ECO:0000256" key="1">
    <source>
        <dbReference type="SAM" id="MobiDB-lite"/>
    </source>
</evidence>